<dbReference type="AlphaFoldDB" id="A0A6N8LWL3"/>
<dbReference type="GO" id="GO:0016758">
    <property type="term" value="F:hexosyltransferase activity"/>
    <property type="evidence" value="ECO:0007669"/>
    <property type="project" value="TreeGrafter"/>
</dbReference>
<keyword evidence="3" id="KW-0808">Transferase</keyword>
<comment type="caution">
    <text evidence="3">The sequence shown here is derived from an EMBL/GenBank/DDBJ whole genome shotgun (WGS) entry which is preliminary data.</text>
</comment>
<dbReference type="EMBL" id="WSUT01000005">
    <property type="protein sequence ID" value="MWC44844.1"/>
    <property type="molecule type" value="Genomic_DNA"/>
</dbReference>
<name>A0A6N8LWL3_9SPHN</name>
<dbReference type="Pfam" id="PF13579">
    <property type="entry name" value="Glyco_trans_4_4"/>
    <property type="match status" value="1"/>
</dbReference>
<dbReference type="CDD" id="cd03801">
    <property type="entry name" value="GT4_PimA-like"/>
    <property type="match status" value="1"/>
</dbReference>
<evidence type="ECO:0000313" key="4">
    <source>
        <dbReference type="Proteomes" id="UP000436801"/>
    </source>
</evidence>
<dbReference type="Proteomes" id="UP000436801">
    <property type="component" value="Unassembled WGS sequence"/>
</dbReference>
<sequence length="393" mass="42817">MPIERTRMRITHATRQYAPGIGGMENYVALLAQEQRRAGHQVRVVTLDRIFDGDGTRLPEREVIDGIEVVRVPFRGSRRYPLAPGVVGAVGRPDVIHVHGLEFFAEALGWTRWRHRAALVMTSHGGIFHTPFAMRMKRLWFATISRATLTRYHTVIASSLQDADSFGRIAAGRVVPVENGVDVAKFAGLAQPGTKTMIYFGRLAPHKGVHRLLAWFAGLREVDPAWRLIVAGKEMGVTIAELRLAAHELALDDVVEFHGSPSDEALCDLIARSSVYACPSGYEGFGLAAVEAASAGLFPVLSGIPAFRRTLDRLGTGLTIGFDYGREVDVFLEALAVFEADAGRAERLAAPLASFAWSGIADEIERIYRSATGGRGGVRPALWPQEATVATVP</sequence>
<dbReference type="InterPro" id="IPR050194">
    <property type="entry name" value="Glycosyltransferase_grp1"/>
</dbReference>
<feature type="domain" description="Glycosyl transferase family 1" evidence="1">
    <location>
        <begin position="189"/>
        <end position="322"/>
    </location>
</feature>
<reference evidence="3 4" key="1">
    <citation type="submission" date="2019-12" db="EMBL/GenBank/DDBJ databases">
        <authorList>
            <person name="Zheng J."/>
        </authorList>
    </citation>
    <scope>NUCLEOTIDE SEQUENCE [LARGE SCALE GENOMIC DNA]</scope>
    <source>
        <strain evidence="3 4">DSM 27347</strain>
    </source>
</reference>
<evidence type="ECO:0000313" key="3">
    <source>
        <dbReference type="EMBL" id="MWC44844.1"/>
    </source>
</evidence>
<dbReference type="InterPro" id="IPR028098">
    <property type="entry name" value="Glyco_trans_4-like_N"/>
</dbReference>
<gene>
    <name evidence="3" type="ORF">GQR91_14565</name>
</gene>
<dbReference type="PANTHER" id="PTHR45947">
    <property type="entry name" value="SULFOQUINOVOSYL TRANSFERASE SQD2"/>
    <property type="match status" value="1"/>
</dbReference>
<protein>
    <submittedName>
        <fullName evidence="3">Glycosyltransferase</fullName>
    </submittedName>
</protein>
<evidence type="ECO:0000259" key="1">
    <source>
        <dbReference type="Pfam" id="PF00534"/>
    </source>
</evidence>
<evidence type="ECO:0000259" key="2">
    <source>
        <dbReference type="Pfam" id="PF13579"/>
    </source>
</evidence>
<accession>A0A6N8LWL3</accession>
<dbReference type="SUPFAM" id="SSF53756">
    <property type="entry name" value="UDP-Glycosyltransferase/glycogen phosphorylase"/>
    <property type="match status" value="1"/>
</dbReference>
<dbReference type="PANTHER" id="PTHR45947:SF3">
    <property type="entry name" value="SULFOQUINOVOSYL TRANSFERASE SQD2"/>
    <property type="match status" value="1"/>
</dbReference>
<dbReference type="Gene3D" id="3.40.50.2000">
    <property type="entry name" value="Glycogen Phosphorylase B"/>
    <property type="match status" value="2"/>
</dbReference>
<proteinExistence type="predicted"/>
<dbReference type="Pfam" id="PF00534">
    <property type="entry name" value="Glycos_transf_1"/>
    <property type="match status" value="1"/>
</dbReference>
<organism evidence="3 4">
    <name type="scientific">Sphingomonas carotinifaciens</name>
    <dbReference type="NCBI Taxonomy" id="1166323"/>
    <lineage>
        <taxon>Bacteria</taxon>
        <taxon>Pseudomonadati</taxon>
        <taxon>Pseudomonadota</taxon>
        <taxon>Alphaproteobacteria</taxon>
        <taxon>Sphingomonadales</taxon>
        <taxon>Sphingomonadaceae</taxon>
        <taxon>Sphingomonas</taxon>
    </lineage>
</organism>
<dbReference type="InterPro" id="IPR001296">
    <property type="entry name" value="Glyco_trans_1"/>
</dbReference>
<feature type="domain" description="Glycosyltransferase subfamily 4-like N-terminal" evidence="2">
    <location>
        <begin position="22"/>
        <end position="180"/>
    </location>
</feature>